<evidence type="ECO:0000256" key="1">
    <source>
        <dbReference type="ARBA" id="ARBA00023002"/>
    </source>
</evidence>
<dbReference type="PANTHER" id="PTHR35176">
    <property type="entry name" value="HEME OXYGENASE HI_0854-RELATED"/>
    <property type="match status" value="1"/>
</dbReference>
<name>A0A381PSK6_9ZZZZ</name>
<evidence type="ECO:0000313" key="3">
    <source>
        <dbReference type="EMBL" id="SUZ70026.1"/>
    </source>
</evidence>
<evidence type="ECO:0000259" key="2">
    <source>
        <dbReference type="Pfam" id="PF01243"/>
    </source>
</evidence>
<dbReference type="GO" id="GO:0005829">
    <property type="term" value="C:cytosol"/>
    <property type="evidence" value="ECO:0007669"/>
    <property type="project" value="TreeGrafter"/>
</dbReference>
<dbReference type="InterPro" id="IPR011576">
    <property type="entry name" value="Pyridox_Oxase_N"/>
</dbReference>
<sequence>MPVMTLVERNGFLEEPGVLMRIGVARDDGSPLVTPIWFLYQEDSVYFTPRAQSDWFQSLRRDPRICLCIDEQALPYRKVVVEGNAELLHDLGEDDEWRDLYRKIAGRYIPEDAAEAYVQNTIDQERALYRVVLEGSKARSWRMPLEGEAETGIWHERYYAPGTHYADLSR</sequence>
<dbReference type="Gene3D" id="2.30.110.10">
    <property type="entry name" value="Electron Transport, Fmn-binding Protein, Chain A"/>
    <property type="match status" value="1"/>
</dbReference>
<keyword evidence="1" id="KW-0560">Oxidoreductase</keyword>
<dbReference type="AlphaFoldDB" id="A0A381PSK6"/>
<gene>
    <name evidence="3" type="ORF">METZ01_LOCUS22880</name>
</gene>
<reference evidence="3" key="1">
    <citation type="submission" date="2018-05" db="EMBL/GenBank/DDBJ databases">
        <authorList>
            <person name="Lanie J.A."/>
            <person name="Ng W.-L."/>
            <person name="Kazmierczak K.M."/>
            <person name="Andrzejewski T.M."/>
            <person name="Davidsen T.M."/>
            <person name="Wayne K.J."/>
            <person name="Tettelin H."/>
            <person name="Glass J.I."/>
            <person name="Rusch D."/>
            <person name="Podicherti R."/>
            <person name="Tsui H.-C.T."/>
            <person name="Winkler M.E."/>
        </authorList>
    </citation>
    <scope>NUCLEOTIDE SEQUENCE</scope>
</reference>
<dbReference type="Pfam" id="PF01243">
    <property type="entry name" value="PNPOx_N"/>
    <property type="match status" value="1"/>
</dbReference>
<organism evidence="3">
    <name type="scientific">marine metagenome</name>
    <dbReference type="NCBI Taxonomy" id="408172"/>
    <lineage>
        <taxon>unclassified sequences</taxon>
        <taxon>metagenomes</taxon>
        <taxon>ecological metagenomes</taxon>
    </lineage>
</organism>
<protein>
    <recommendedName>
        <fullName evidence="2">Pyridoxamine 5'-phosphate oxidase N-terminal domain-containing protein</fullName>
    </recommendedName>
</protein>
<dbReference type="InterPro" id="IPR012349">
    <property type="entry name" value="Split_barrel_FMN-bd"/>
</dbReference>
<dbReference type="PANTHER" id="PTHR35176:SF6">
    <property type="entry name" value="HEME OXYGENASE HI_0854-RELATED"/>
    <property type="match status" value="1"/>
</dbReference>
<dbReference type="SUPFAM" id="SSF50475">
    <property type="entry name" value="FMN-binding split barrel"/>
    <property type="match status" value="1"/>
</dbReference>
<dbReference type="GO" id="GO:0070967">
    <property type="term" value="F:coenzyme F420 binding"/>
    <property type="evidence" value="ECO:0007669"/>
    <property type="project" value="TreeGrafter"/>
</dbReference>
<accession>A0A381PSK6</accession>
<dbReference type="EMBL" id="UINC01001079">
    <property type="protein sequence ID" value="SUZ70026.1"/>
    <property type="molecule type" value="Genomic_DNA"/>
</dbReference>
<feature type="domain" description="Pyridoxamine 5'-phosphate oxidase N-terminal" evidence="2">
    <location>
        <begin position="19"/>
        <end position="128"/>
    </location>
</feature>
<proteinExistence type="predicted"/>
<dbReference type="GO" id="GO:0016627">
    <property type="term" value="F:oxidoreductase activity, acting on the CH-CH group of donors"/>
    <property type="evidence" value="ECO:0007669"/>
    <property type="project" value="TreeGrafter"/>
</dbReference>
<dbReference type="InterPro" id="IPR052019">
    <property type="entry name" value="F420H2_bilvrd_red/Heme_oxyg"/>
</dbReference>